<dbReference type="EMBL" id="SJPV01000003">
    <property type="protein sequence ID" value="TWU39676.1"/>
    <property type="molecule type" value="Genomic_DNA"/>
</dbReference>
<feature type="chain" id="PRO_5022698083" description="Outer membrane efflux protein" evidence="2">
    <location>
        <begin position="26"/>
        <end position="578"/>
    </location>
</feature>
<evidence type="ECO:0000313" key="4">
    <source>
        <dbReference type="Proteomes" id="UP000319143"/>
    </source>
</evidence>
<gene>
    <name evidence="3" type="ORF">Poly41_25320</name>
</gene>
<organism evidence="3 4">
    <name type="scientific">Novipirellula artificiosorum</name>
    <dbReference type="NCBI Taxonomy" id="2528016"/>
    <lineage>
        <taxon>Bacteria</taxon>
        <taxon>Pseudomonadati</taxon>
        <taxon>Planctomycetota</taxon>
        <taxon>Planctomycetia</taxon>
        <taxon>Pirellulales</taxon>
        <taxon>Pirellulaceae</taxon>
        <taxon>Novipirellula</taxon>
    </lineage>
</organism>
<feature type="signal peptide" evidence="2">
    <location>
        <begin position="1"/>
        <end position="25"/>
    </location>
</feature>
<feature type="region of interest" description="Disordered" evidence="1">
    <location>
        <begin position="52"/>
        <end position="71"/>
    </location>
</feature>
<sequence length="578" mass="65362" precursor="true">MSSLSRLAIAIVCFALIFPSKSASAQRGQLIEGLFRTLAETQLERERIKRMEAEKRADGQTPTPAKDPYRVQLPSGFGTTPAFSGPGTNIRPPVDRKQLSINVRSREAAQYAENLVRFNQRFSPLVSELRSEAAAHPEIRGLLSEAYAIAADGNALLERCDGLSSLTPIVDPYRELDTRYRQFSFNLQRISGLSHQCTAAIEQCDELCGLMGAQLNIQPQYDRHALHDVMLKACTYMQALEDDLQIAVVSQHECRQLTHDLRLLRQQLVNEAGRVDQSSYDEIVDRFTEMVGQWRSFSGRVYAQNNPHLARRLDRISECGEETYHLLRIQPPISQDDLLASGHRLHQSMESVLEQLDFRSLVRLKPEEQLRVLESTRDLYHQSERFHTLCEKRGDRNQMRDVFAQIDQSWGSLSESLQQIPSLNRGTIAEIDRACQQLRSDFGIEGIHAPTSSLGNLVQAAAALEGTAEYLDEQLNRYQKSIRPSSYRDSLRGAASDLYLHSKRLHEALDTRGRLNDQRFLGKLQDEAEDLVEAWNQLSNDLEHIDGHGLSSFEASRLKSVQRQAVPYVAEIAAALLQ</sequence>
<comment type="caution">
    <text evidence="3">The sequence shown here is derived from an EMBL/GenBank/DDBJ whole genome shotgun (WGS) entry which is preliminary data.</text>
</comment>
<name>A0A5C6DXC8_9BACT</name>
<evidence type="ECO:0000313" key="3">
    <source>
        <dbReference type="EMBL" id="TWU39676.1"/>
    </source>
</evidence>
<protein>
    <recommendedName>
        <fullName evidence="5">Outer membrane efflux protein</fullName>
    </recommendedName>
</protein>
<reference evidence="3 4" key="1">
    <citation type="submission" date="2019-02" db="EMBL/GenBank/DDBJ databases">
        <title>Deep-cultivation of Planctomycetes and their phenomic and genomic characterization uncovers novel biology.</title>
        <authorList>
            <person name="Wiegand S."/>
            <person name="Jogler M."/>
            <person name="Boedeker C."/>
            <person name="Pinto D."/>
            <person name="Vollmers J."/>
            <person name="Rivas-Marin E."/>
            <person name="Kohn T."/>
            <person name="Peeters S.H."/>
            <person name="Heuer A."/>
            <person name="Rast P."/>
            <person name="Oberbeckmann S."/>
            <person name="Bunk B."/>
            <person name="Jeske O."/>
            <person name="Meyerdierks A."/>
            <person name="Storesund J.E."/>
            <person name="Kallscheuer N."/>
            <person name="Luecker S."/>
            <person name="Lage O.M."/>
            <person name="Pohl T."/>
            <person name="Merkel B.J."/>
            <person name="Hornburger P."/>
            <person name="Mueller R.-W."/>
            <person name="Bruemmer F."/>
            <person name="Labrenz M."/>
            <person name="Spormann A.M."/>
            <person name="Op Den Camp H."/>
            <person name="Overmann J."/>
            <person name="Amann R."/>
            <person name="Jetten M.S.M."/>
            <person name="Mascher T."/>
            <person name="Medema M.H."/>
            <person name="Devos D.P."/>
            <person name="Kaster A.-K."/>
            <person name="Ovreas L."/>
            <person name="Rohde M."/>
            <person name="Galperin M.Y."/>
            <person name="Jogler C."/>
        </authorList>
    </citation>
    <scope>NUCLEOTIDE SEQUENCE [LARGE SCALE GENOMIC DNA]</scope>
    <source>
        <strain evidence="3 4">Poly41</strain>
    </source>
</reference>
<dbReference type="RefSeq" id="WP_146526378.1">
    <property type="nucleotide sequence ID" value="NZ_SJPV01000003.1"/>
</dbReference>
<accession>A0A5C6DXC8</accession>
<evidence type="ECO:0000256" key="2">
    <source>
        <dbReference type="SAM" id="SignalP"/>
    </source>
</evidence>
<evidence type="ECO:0008006" key="5">
    <source>
        <dbReference type="Google" id="ProtNLM"/>
    </source>
</evidence>
<dbReference type="AlphaFoldDB" id="A0A5C6DXC8"/>
<keyword evidence="2" id="KW-0732">Signal</keyword>
<keyword evidence="4" id="KW-1185">Reference proteome</keyword>
<proteinExistence type="predicted"/>
<dbReference type="Proteomes" id="UP000319143">
    <property type="component" value="Unassembled WGS sequence"/>
</dbReference>
<evidence type="ECO:0000256" key="1">
    <source>
        <dbReference type="SAM" id="MobiDB-lite"/>
    </source>
</evidence>
<dbReference type="OrthoDB" id="269620at2"/>